<feature type="transmembrane region" description="Helical" evidence="5">
    <location>
        <begin position="163"/>
        <end position="182"/>
    </location>
</feature>
<sequence length="254" mass="26899">MNAKHAIALGRTEFRLLWRNKLVASIAVVMPLLVGVVLATNGGSFGEQGWGLTAAVQVLQILLMTVYLTITTALTARRQDLFLKRLRSGEMSDATVLVGLVGPSVLLALVQVVLLLGATTAADAAPPRNPLLVGLAVVLGAVMFAAAGMATTVFTPNPETAQITTMPVFLGAMAAVFLSMVSKHETLRWITLAVPGGGVTELVRTGWVGARWDGTRVGFGEQFASALPAIGVSAAWAAVAVLAAWRWFRWEPRR</sequence>
<evidence type="ECO:0000256" key="5">
    <source>
        <dbReference type="SAM" id="Phobius"/>
    </source>
</evidence>
<name>A0A1M4WBW4_STRHI</name>
<dbReference type="PANTHER" id="PTHR43027:SF2">
    <property type="entry name" value="TRANSPORT PERMEASE PROTEIN"/>
    <property type="match status" value="1"/>
</dbReference>
<dbReference type="RefSeq" id="WP_159447688.1">
    <property type="nucleotide sequence ID" value="NZ_FQVN01000001.1"/>
</dbReference>
<keyword evidence="8" id="KW-1185">Reference proteome</keyword>
<dbReference type="InterPro" id="IPR052902">
    <property type="entry name" value="ABC-2_transporter"/>
</dbReference>
<feature type="transmembrane region" description="Helical" evidence="5">
    <location>
        <begin position="96"/>
        <end position="119"/>
    </location>
</feature>
<dbReference type="PANTHER" id="PTHR43027">
    <property type="entry name" value="DOXORUBICIN RESISTANCE ABC TRANSPORTER PERMEASE PROTEIN DRRC-RELATED"/>
    <property type="match status" value="1"/>
</dbReference>
<keyword evidence="2 5" id="KW-0812">Transmembrane</keyword>
<evidence type="ECO:0000259" key="6">
    <source>
        <dbReference type="Pfam" id="PF12698"/>
    </source>
</evidence>
<gene>
    <name evidence="7" type="ORF">SAMN05444320_1011083</name>
</gene>
<dbReference type="Pfam" id="PF12698">
    <property type="entry name" value="ABC2_membrane_3"/>
    <property type="match status" value="1"/>
</dbReference>
<dbReference type="EMBL" id="FQVN01000001">
    <property type="protein sequence ID" value="SHE78719.1"/>
    <property type="molecule type" value="Genomic_DNA"/>
</dbReference>
<dbReference type="STRING" id="2017.SAMN05444320_1011083"/>
<dbReference type="GO" id="GO:0140359">
    <property type="term" value="F:ABC-type transporter activity"/>
    <property type="evidence" value="ECO:0007669"/>
    <property type="project" value="InterPro"/>
</dbReference>
<comment type="subcellular location">
    <subcellularLocation>
        <location evidence="1">Membrane</location>
        <topology evidence="1">Multi-pass membrane protein</topology>
    </subcellularLocation>
</comment>
<evidence type="ECO:0000256" key="1">
    <source>
        <dbReference type="ARBA" id="ARBA00004141"/>
    </source>
</evidence>
<organism evidence="7 8">
    <name type="scientific">Streptoalloteichus hindustanus</name>
    <dbReference type="NCBI Taxonomy" id="2017"/>
    <lineage>
        <taxon>Bacteria</taxon>
        <taxon>Bacillati</taxon>
        <taxon>Actinomycetota</taxon>
        <taxon>Actinomycetes</taxon>
        <taxon>Pseudonocardiales</taxon>
        <taxon>Pseudonocardiaceae</taxon>
        <taxon>Streptoalloteichus</taxon>
    </lineage>
</organism>
<feature type="transmembrane region" description="Helical" evidence="5">
    <location>
        <begin position="131"/>
        <end position="151"/>
    </location>
</feature>
<evidence type="ECO:0000256" key="2">
    <source>
        <dbReference type="ARBA" id="ARBA00022692"/>
    </source>
</evidence>
<dbReference type="InterPro" id="IPR013525">
    <property type="entry name" value="ABC2_TM"/>
</dbReference>
<keyword evidence="3 5" id="KW-1133">Transmembrane helix</keyword>
<keyword evidence="4 5" id="KW-0472">Membrane</keyword>
<feature type="transmembrane region" description="Helical" evidence="5">
    <location>
        <begin position="226"/>
        <end position="248"/>
    </location>
</feature>
<dbReference type="GO" id="GO:0016020">
    <property type="term" value="C:membrane"/>
    <property type="evidence" value="ECO:0007669"/>
    <property type="project" value="UniProtKB-SubCell"/>
</dbReference>
<feature type="transmembrane region" description="Helical" evidence="5">
    <location>
        <begin position="52"/>
        <end position="75"/>
    </location>
</feature>
<dbReference type="AlphaFoldDB" id="A0A1M4WBW4"/>
<evidence type="ECO:0000313" key="7">
    <source>
        <dbReference type="EMBL" id="SHE78719.1"/>
    </source>
</evidence>
<reference evidence="7 8" key="1">
    <citation type="submission" date="2016-11" db="EMBL/GenBank/DDBJ databases">
        <authorList>
            <person name="Jaros S."/>
            <person name="Januszkiewicz K."/>
            <person name="Wedrychowicz H."/>
        </authorList>
    </citation>
    <scope>NUCLEOTIDE SEQUENCE [LARGE SCALE GENOMIC DNA]</scope>
    <source>
        <strain evidence="7 8">DSM 44523</strain>
    </source>
</reference>
<protein>
    <submittedName>
        <fullName evidence="7">ABC-2 type transport system permease protein</fullName>
    </submittedName>
</protein>
<accession>A0A1M4WBW4</accession>
<evidence type="ECO:0000256" key="4">
    <source>
        <dbReference type="ARBA" id="ARBA00023136"/>
    </source>
</evidence>
<evidence type="ECO:0000313" key="8">
    <source>
        <dbReference type="Proteomes" id="UP000184501"/>
    </source>
</evidence>
<proteinExistence type="predicted"/>
<feature type="transmembrane region" description="Helical" evidence="5">
    <location>
        <begin position="21"/>
        <end position="40"/>
    </location>
</feature>
<evidence type="ECO:0000256" key="3">
    <source>
        <dbReference type="ARBA" id="ARBA00022989"/>
    </source>
</evidence>
<dbReference type="OrthoDB" id="3399482at2"/>
<feature type="domain" description="ABC-2 type transporter transmembrane" evidence="6">
    <location>
        <begin position="58"/>
        <end position="245"/>
    </location>
</feature>
<dbReference type="Proteomes" id="UP000184501">
    <property type="component" value="Unassembled WGS sequence"/>
</dbReference>